<proteinExistence type="predicted"/>
<comment type="caution">
    <text evidence="1">The sequence shown here is derived from an EMBL/GenBank/DDBJ whole genome shotgun (WGS) entry which is preliminary data.</text>
</comment>
<dbReference type="InterPro" id="IPR010221">
    <property type="entry name" value="VCBS_dom"/>
</dbReference>
<dbReference type="NCBIfam" id="TIGR01965">
    <property type="entry name" value="VCBS_repeat"/>
    <property type="match status" value="1"/>
</dbReference>
<dbReference type="Gene3D" id="2.60.40.10">
    <property type="entry name" value="Immunoglobulins"/>
    <property type="match status" value="2"/>
</dbReference>
<reference evidence="1 2" key="1">
    <citation type="submission" date="2024-09" db="EMBL/GenBank/DDBJ databases">
        <authorList>
            <person name="Sun Q."/>
            <person name="Mori K."/>
        </authorList>
    </citation>
    <scope>NUCLEOTIDE SEQUENCE [LARGE SCALE GENOMIC DNA]</scope>
    <source>
        <strain evidence="1 2">CCM 7706</strain>
    </source>
</reference>
<organism evidence="1 2">
    <name type="scientific">Novosphingobium soli</name>
    <dbReference type="NCBI Taxonomy" id="574956"/>
    <lineage>
        <taxon>Bacteria</taxon>
        <taxon>Pseudomonadati</taxon>
        <taxon>Pseudomonadota</taxon>
        <taxon>Alphaproteobacteria</taxon>
        <taxon>Sphingomonadales</taxon>
        <taxon>Sphingomonadaceae</taxon>
        <taxon>Novosphingobium</taxon>
    </lineage>
</organism>
<evidence type="ECO:0000313" key="1">
    <source>
        <dbReference type="EMBL" id="MFC0202820.1"/>
    </source>
</evidence>
<gene>
    <name evidence="1" type="ORF">ACFFJC_00880</name>
</gene>
<protein>
    <submittedName>
        <fullName evidence="1">BapA/Bap/LapF family large adhesin</fullName>
    </submittedName>
</protein>
<name>A0ABV6CSI1_9SPHN</name>
<dbReference type="EMBL" id="JBHLWK010000001">
    <property type="protein sequence ID" value="MFC0202820.1"/>
    <property type="molecule type" value="Genomic_DNA"/>
</dbReference>
<dbReference type="InterPro" id="IPR013783">
    <property type="entry name" value="Ig-like_fold"/>
</dbReference>
<dbReference type="RefSeq" id="WP_379485686.1">
    <property type="nucleotide sequence ID" value="NZ_JBHLWK010000001.1"/>
</dbReference>
<dbReference type="Proteomes" id="UP001589798">
    <property type="component" value="Unassembled WGS sequence"/>
</dbReference>
<dbReference type="NCBIfam" id="NF045619">
    <property type="entry name" value="adhes_GNV_Cterm"/>
    <property type="match status" value="1"/>
</dbReference>
<keyword evidence="2" id="KW-1185">Reference proteome</keyword>
<evidence type="ECO:0000313" key="2">
    <source>
        <dbReference type="Proteomes" id="UP001589798"/>
    </source>
</evidence>
<sequence>MTSDGTIVVADLEPGATFEYSTDGGVNWTPGTGTSFELGEGVYADVQVRQIDLAGNVSTATSLGPIEIAFPVAVDDAATLDMGDPTSTTQPPVTDTAVTVVGLTESDIGADNSLTVSVSPDTTGSVRIEISQTALVAVADAFRLDIVDADGNVVYSAVTEDSLLGDVAGLELLGLTSDNTLVAIVEGLPPGDYQVVVRNDAGELEGLLDTNGDGITLAELGDAGVVLGPDNQTLVLDTVEDALGGGVLGSTVRDLLETALDLSTDLGAGDLVDILSDILETVGATELLDTVVDAVADNLLSNTLTVLQSTSITATVTEYDFANETLTGNVIGGGADAGADDVGGGATVTQVTNAEGTVVTVPDGGTATIAGAYGVLVIAADGSYTYTANGDPASVGESEVFTYTLGDGVTSDTATLTIALEGTAVDVADDTATAEVEFANVVDDGYFDGGGTLQGAVLGENEYIGSSFVIEDNMAVSGTVSVDATVALLSSGTLFLEEEVAPGSWVTVEERDYTVLLNALGEVVTLDLGPLNLDEGTYRVRSTLGGALSVVSITTDVDVTYLDQFTVDGTTPATGNLLDNDEAGSLLTELQVFDPDTSSYVEVEAGTAATVDGTYGTLTLDADGSYTYTLLPQVPYFDEPQVETFSYQLVHPTGEIAQGTLEVTVEPSGAGVPVPLAATTLAFDFDTIPIESLELRVEDRAEARATGYFEYDLFEGQGTLEDVLEGYLDSREAPLDAEVGSTSPDEGTDIAAVAPVEDPLGYLTLNPDLSPDDQWNNHSVI</sequence>
<dbReference type="InterPro" id="IPR055014">
    <property type="entry name" value="BapA_Bap-like_C"/>
</dbReference>
<accession>A0ABV6CSI1</accession>